<dbReference type="Gene3D" id="2.170.270.10">
    <property type="entry name" value="SET domain"/>
    <property type="match status" value="1"/>
</dbReference>
<dbReference type="SMART" id="SM00317">
    <property type="entry name" value="SET"/>
    <property type="match status" value="1"/>
</dbReference>
<feature type="compositionally biased region" description="Basic and acidic residues" evidence="1">
    <location>
        <begin position="633"/>
        <end position="653"/>
    </location>
</feature>
<comment type="caution">
    <text evidence="3">The sequence shown here is derived from an EMBL/GenBank/DDBJ whole genome shotgun (WGS) entry which is preliminary data.</text>
</comment>
<feature type="compositionally biased region" description="Polar residues" evidence="1">
    <location>
        <begin position="89"/>
        <end position="101"/>
    </location>
</feature>
<dbReference type="Proteomes" id="UP001143548">
    <property type="component" value="Unassembled WGS sequence"/>
</dbReference>
<feature type="compositionally biased region" description="Acidic residues" evidence="1">
    <location>
        <begin position="520"/>
        <end position="563"/>
    </location>
</feature>
<evidence type="ECO:0000256" key="1">
    <source>
        <dbReference type="SAM" id="MobiDB-lite"/>
    </source>
</evidence>
<sequence>MSSPVPPRSSQSPTKREQEGADAEDTPNKRPKTSTSVPPQLLQSPTKQEQEGEDANSSPSKQPKTSTPAPPQIAQSPTKRKQEGEDADSSPNKQPKTSPAQTLRIPIPIEFTQKRDQILHAIMYDLYETSEAHKNKHNDRLVAMDYQARCVYASRAIEKALTCTSSSWDEANIDDDDEREARRLRGFAEIHGWPMLAICVQAEAFRRLCKEEELRMWLSVYGKLRHHVYNIWVQAHTRGLEWRRLLAPYAGDNVPPRLNKALAQRTEADKLRGQHLHELVIDEKEKSVRPPIFKGRLQKNIDASIFHPKDWRRASEPTLRGLTFDPMLREKVDHGNCDLCDNSGPCQCQIRPAPFEFVQLVQTATGVGVRALARFKKGDILGEFVGKIHPPCYGGDPVYALTVQYKTNTNQEFALICPKEFGNFTRYINHSCNANTTFERRTIGDRMMMTVEAVRDIQPFEELKVNYGRAYWRGSRVCQCGEEGCYSAGKEKKRKERQERLKRRKQGNKQVEASKVIIKEEEDGDTTEPYTDDEDGTDEETEDGETGDEETGDEETGDEEAEEGSQKKNSEEGKISLGAEKEASKQEYEEVSSSSGRSEQERREEQRIAFQRYQDWEPILNEYDDYEEDYDHCEDVEQEKGKGKGKGDEKEGEISEESSPEESEESSYVVVDEDEGKKD</sequence>
<feature type="compositionally biased region" description="Basic and acidic residues" evidence="1">
    <location>
        <begin position="598"/>
        <end position="607"/>
    </location>
</feature>
<dbReference type="InterPro" id="IPR046341">
    <property type="entry name" value="SET_dom_sf"/>
</dbReference>
<dbReference type="AlphaFoldDB" id="A0A9W5YLP0"/>
<feature type="region of interest" description="Disordered" evidence="1">
    <location>
        <begin position="1"/>
        <end position="105"/>
    </location>
</feature>
<accession>A0A9W5YLP0</accession>
<proteinExistence type="predicted"/>
<feature type="compositionally biased region" description="Basic and acidic residues" evidence="1">
    <location>
        <begin position="564"/>
        <end position="588"/>
    </location>
</feature>
<dbReference type="EMBL" id="BROQ01000027">
    <property type="protein sequence ID" value="GKZ20233.1"/>
    <property type="molecule type" value="Genomic_DNA"/>
</dbReference>
<feature type="compositionally biased region" description="Low complexity" evidence="1">
    <location>
        <begin position="57"/>
        <end position="67"/>
    </location>
</feature>
<feature type="compositionally biased region" description="Basic residues" evidence="1">
    <location>
        <begin position="491"/>
        <end position="507"/>
    </location>
</feature>
<reference evidence="3" key="1">
    <citation type="submission" date="2022-07" db="EMBL/GenBank/DDBJ databases">
        <title>Taxonomy of Aspergillus series Nigri: significant species reduction supported by multi-species coalescent approaches.</title>
        <authorList>
            <person name="Bian C."/>
            <person name="Kusuya Y."/>
            <person name="Sklenar F."/>
            <person name="D'hooge E."/>
            <person name="Yaguchi T."/>
            <person name="Takahashi H."/>
            <person name="Hubka V."/>
        </authorList>
    </citation>
    <scope>NUCLEOTIDE SEQUENCE</scope>
    <source>
        <strain evidence="3">CBS 733.88</strain>
    </source>
</reference>
<feature type="region of interest" description="Disordered" evidence="1">
    <location>
        <begin position="489"/>
        <end position="679"/>
    </location>
</feature>
<dbReference type="Pfam" id="PF00856">
    <property type="entry name" value="SET"/>
    <property type="match status" value="1"/>
</dbReference>
<dbReference type="InterPro" id="IPR053105">
    <property type="entry name" value="Class_V-like_SAM-MTase"/>
</dbReference>
<dbReference type="PROSITE" id="PS50280">
    <property type="entry name" value="SET"/>
    <property type="match status" value="1"/>
</dbReference>
<evidence type="ECO:0000313" key="3">
    <source>
        <dbReference type="EMBL" id="GKZ20233.1"/>
    </source>
</evidence>
<name>A0A9W5YLP0_9EURO</name>
<feature type="compositionally biased region" description="Polar residues" evidence="1">
    <location>
        <begin position="33"/>
        <end position="47"/>
    </location>
</feature>
<feature type="compositionally biased region" description="Acidic residues" evidence="1">
    <location>
        <begin position="654"/>
        <end position="665"/>
    </location>
</feature>
<dbReference type="InterPro" id="IPR001214">
    <property type="entry name" value="SET_dom"/>
</dbReference>
<feature type="compositionally biased region" description="Acidic residues" evidence="1">
    <location>
        <begin position="622"/>
        <end position="632"/>
    </location>
</feature>
<feature type="domain" description="SET" evidence="2">
    <location>
        <begin position="356"/>
        <end position="468"/>
    </location>
</feature>
<organism evidence="3 4">
    <name type="scientific">Aspergillus brasiliensis</name>
    <dbReference type="NCBI Taxonomy" id="319629"/>
    <lineage>
        <taxon>Eukaryota</taxon>
        <taxon>Fungi</taxon>
        <taxon>Dikarya</taxon>
        <taxon>Ascomycota</taxon>
        <taxon>Pezizomycotina</taxon>
        <taxon>Eurotiomycetes</taxon>
        <taxon>Eurotiomycetidae</taxon>
        <taxon>Eurotiales</taxon>
        <taxon>Aspergillaceae</taxon>
        <taxon>Aspergillus</taxon>
        <taxon>Aspergillus subgen. Circumdati</taxon>
    </lineage>
</organism>
<dbReference type="SUPFAM" id="SSF82199">
    <property type="entry name" value="SET domain"/>
    <property type="match status" value="1"/>
</dbReference>
<evidence type="ECO:0000313" key="4">
    <source>
        <dbReference type="Proteomes" id="UP001143548"/>
    </source>
</evidence>
<protein>
    <recommendedName>
        <fullName evidence="2">SET domain-containing protein</fullName>
    </recommendedName>
</protein>
<dbReference type="PANTHER" id="PTHR47250:SF3">
    <property type="entry name" value="HISTONE-LYSINE N-METHYLTRANSFERASE SET-6"/>
    <property type="match status" value="1"/>
</dbReference>
<gene>
    <name evidence="3" type="ORF">AbraCBS73388_005498</name>
</gene>
<evidence type="ECO:0000259" key="2">
    <source>
        <dbReference type="PROSITE" id="PS50280"/>
    </source>
</evidence>
<dbReference type="PANTHER" id="PTHR47250">
    <property type="entry name" value="HISTONE-LYSINE N-METHYLTRANSFERASE SET-6"/>
    <property type="match status" value="1"/>
</dbReference>